<keyword evidence="2" id="KW-1185">Reference proteome</keyword>
<dbReference type="EMBL" id="JACHNH010000001">
    <property type="protein sequence ID" value="MBB4767419.1"/>
    <property type="molecule type" value="Genomic_DNA"/>
</dbReference>
<dbReference type="Proteomes" id="UP000578112">
    <property type="component" value="Unassembled WGS sequence"/>
</dbReference>
<reference evidence="1 2" key="1">
    <citation type="submission" date="2020-08" db="EMBL/GenBank/DDBJ databases">
        <title>Sequencing the genomes of 1000 actinobacteria strains.</title>
        <authorList>
            <person name="Klenk H.-P."/>
        </authorList>
    </citation>
    <scope>NUCLEOTIDE SEQUENCE [LARGE SCALE GENOMIC DNA]</scope>
    <source>
        <strain evidence="1 2">DSM 43149</strain>
    </source>
</reference>
<organism evidence="1 2">
    <name type="scientific">Actinoplanes digitatis</name>
    <dbReference type="NCBI Taxonomy" id="1868"/>
    <lineage>
        <taxon>Bacteria</taxon>
        <taxon>Bacillati</taxon>
        <taxon>Actinomycetota</taxon>
        <taxon>Actinomycetes</taxon>
        <taxon>Micromonosporales</taxon>
        <taxon>Micromonosporaceae</taxon>
        <taxon>Actinoplanes</taxon>
    </lineage>
</organism>
<proteinExistence type="predicted"/>
<comment type="caution">
    <text evidence="1">The sequence shown here is derived from an EMBL/GenBank/DDBJ whole genome shotgun (WGS) entry which is preliminary data.</text>
</comment>
<name>A0A7W7MV85_9ACTN</name>
<gene>
    <name evidence="1" type="ORF">BJ971_007975</name>
</gene>
<evidence type="ECO:0000313" key="2">
    <source>
        <dbReference type="Proteomes" id="UP000578112"/>
    </source>
</evidence>
<dbReference type="AlphaFoldDB" id="A0A7W7MV85"/>
<accession>A0A7W7MV85</accession>
<protein>
    <submittedName>
        <fullName evidence="1">Uncharacterized protein</fullName>
    </submittedName>
</protein>
<sequence length="45" mass="5178">MATDAKAAYSFTVNPAKYGEKFTVRLRAYDKAGNLRYGAKRTYRR</sequence>
<dbReference type="RefSeq" id="WP_184998433.1">
    <property type="nucleotide sequence ID" value="NZ_BOMK01000091.1"/>
</dbReference>
<evidence type="ECO:0000313" key="1">
    <source>
        <dbReference type="EMBL" id="MBB4767419.1"/>
    </source>
</evidence>